<evidence type="ECO:0000256" key="1">
    <source>
        <dbReference type="SAM" id="MobiDB-lite"/>
    </source>
</evidence>
<dbReference type="EMBL" id="KK915566">
    <property type="protein sequence ID" value="KDP21747.1"/>
    <property type="molecule type" value="Genomic_DNA"/>
</dbReference>
<name>A0A067JD71_JATCU</name>
<protein>
    <submittedName>
        <fullName evidence="2">Uncharacterized protein</fullName>
    </submittedName>
</protein>
<feature type="region of interest" description="Disordered" evidence="1">
    <location>
        <begin position="67"/>
        <end position="135"/>
    </location>
</feature>
<evidence type="ECO:0000313" key="2">
    <source>
        <dbReference type="EMBL" id="KDP21747.1"/>
    </source>
</evidence>
<sequence>MENTLKSAEAAVRGQEARHKADINARDAELEKLKEENWDLLAKNRDLELRRTKIIAELKVRDPSKDWSWVNDIFPNDEEEGEKEEGAKEIGGDSLQEDPIMDGSPPQQVDTEANIHSISSEGRGPIRDLPSGQDA</sequence>
<proteinExistence type="predicted"/>
<dbReference type="Proteomes" id="UP000027138">
    <property type="component" value="Unassembled WGS sequence"/>
</dbReference>
<accession>A0A067JD71</accession>
<feature type="region of interest" description="Disordered" evidence="1">
    <location>
        <begin position="1"/>
        <end position="21"/>
    </location>
</feature>
<keyword evidence="3" id="KW-1185">Reference proteome</keyword>
<dbReference type="AlphaFoldDB" id="A0A067JD71"/>
<reference evidence="2 3" key="1">
    <citation type="journal article" date="2014" name="PLoS ONE">
        <title>Global Analysis of Gene Expression Profiles in Physic Nut (Jatropha curcas L.) Seedlings Exposed to Salt Stress.</title>
        <authorList>
            <person name="Zhang L."/>
            <person name="Zhang C."/>
            <person name="Wu P."/>
            <person name="Chen Y."/>
            <person name="Li M."/>
            <person name="Jiang H."/>
            <person name="Wu G."/>
        </authorList>
    </citation>
    <scope>NUCLEOTIDE SEQUENCE [LARGE SCALE GENOMIC DNA]</scope>
    <source>
        <strain evidence="3">cv. GZQX0401</strain>
        <tissue evidence="2">Young leaves</tissue>
    </source>
</reference>
<gene>
    <name evidence="2" type="ORF">JCGZ_03377</name>
</gene>
<organism evidence="2 3">
    <name type="scientific">Jatropha curcas</name>
    <name type="common">Barbados nut</name>
    <dbReference type="NCBI Taxonomy" id="180498"/>
    <lineage>
        <taxon>Eukaryota</taxon>
        <taxon>Viridiplantae</taxon>
        <taxon>Streptophyta</taxon>
        <taxon>Embryophyta</taxon>
        <taxon>Tracheophyta</taxon>
        <taxon>Spermatophyta</taxon>
        <taxon>Magnoliopsida</taxon>
        <taxon>eudicotyledons</taxon>
        <taxon>Gunneridae</taxon>
        <taxon>Pentapetalae</taxon>
        <taxon>rosids</taxon>
        <taxon>fabids</taxon>
        <taxon>Malpighiales</taxon>
        <taxon>Euphorbiaceae</taxon>
        <taxon>Crotonoideae</taxon>
        <taxon>Jatropheae</taxon>
        <taxon>Jatropha</taxon>
    </lineage>
</organism>
<evidence type="ECO:0000313" key="3">
    <source>
        <dbReference type="Proteomes" id="UP000027138"/>
    </source>
</evidence>
<feature type="compositionally biased region" description="Polar residues" evidence="1">
    <location>
        <begin position="105"/>
        <end position="120"/>
    </location>
</feature>